<dbReference type="AlphaFoldDB" id="A0A1M4YTD1"/>
<protein>
    <submittedName>
        <fullName evidence="2">VTC domain-containing protein</fullName>
    </submittedName>
</protein>
<dbReference type="CDD" id="cd07750">
    <property type="entry name" value="PolyPPase_VTC_like"/>
    <property type="match status" value="1"/>
</dbReference>
<name>A0A1M4YTD1_9LACT</name>
<reference evidence="2 3" key="1">
    <citation type="submission" date="2016-11" db="EMBL/GenBank/DDBJ databases">
        <authorList>
            <person name="Jaros S."/>
            <person name="Januszkiewicz K."/>
            <person name="Wedrychowicz H."/>
        </authorList>
    </citation>
    <scope>NUCLEOTIDE SEQUENCE [LARGE SCALE GENOMIC DNA]</scope>
    <source>
        <strain evidence="2 3">DSM 15692</strain>
    </source>
</reference>
<dbReference type="EMBL" id="FQUF01000031">
    <property type="protein sequence ID" value="SHF09094.1"/>
    <property type="molecule type" value="Genomic_DNA"/>
</dbReference>
<evidence type="ECO:0000313" key="2">
    <source>
        <dbReference type="EMBL" id="SHF09094.1"/>
    </source>
</evidence>
<dbReference type="STRING" id="1121025.SAMN02745249_01790"/>
<evidence type="ECO:0000313" key="3">
    <source>
        <dbReference type="Proteomes" id="UP000184128"/>
    </source>
</evidence>
<dbReference type="InterPro" id="IPR018966">
    <property type="entry name" value="VTC_domain"/>
</dbReference>
<sequence>MYRNEQKFLVDESTLQIMQRKLNPILFHDSHQKDDSYRIRSMYFDTYERKSYRENDAGVEERKKYRIRVYDDPKAFIRLEIKHKLKDRNFKESCTLSIEKYNEIINRTLRFNPKDPRPLRMLYLDMQMHLLRPSVIVEYERSAFVYDTGNIRITFDRNISYSHQFDLFLEDEIPKTPLLPANQHVFEVKYDGILPEFIAQTIETGQLERTTFSKFYFSHLQTEGEGFAW</sequence>
<dbReference type="Pfam" id="PF09359">
    <property type="entry name" value="VTC"/>
    <property type="match status" value="1"/>
</dbReference>
<dbReference type="GO" id="GO:0006799">
    <property type="term" value="P:polyphosphate biosynthetic process"/>
    <property type="evidence" value="ECO:0007669"/>
    <property type="project" value="UniProtKB-ARBA"/>
</dbReference>
<proteinExistence type="predicted"/>
<dbReference type="OrthoDB" id="9784042at2"/>
<keyword evidence="3" id="KW-1185">Reference proteome</keyword>
<dbReference type="RefSeq" id="WP_073298489.1">
    <property type="nucleotide sequence ID" value="NZ_FQUF01000031.1"/>
</dbReference>
<dbReference type="InterPro" id="IPR042267">
    <property type="entry name" value="VTC_sf"/>
</dbReference>
<organism evidence="2 3">
    <name type="scientific">Atopostipes suicloacalis DSM 15692</name>
    <dbReference type="NCBI Taxonomy" id="1121025"/>
    <lineage>
        <taxon>Bacteria</taxon>
        <taxon>Bacillati</taxon>
        <taxon>Bacillota</taxon>
        <taxon>Bacilli</taxon>
        <taxon>Lactobacillales</taxon>
        <taxon>Carnobacteriaceae</taxon>
        <taxon>Atopostipes</taxon>
    </lineage>
</organism>
<dbReference type="Gene3D" id="3.20.100.30">
    <property type="entry name" value="VTC, catalytic tunnel domain"/>
    <property type="match status" value="1"/>
</dbReference>
<accession>A0A1M4YTD1</accession>
<gene>
    <name evidence="2" type="ORF">SAMN02745249_01790</name>
</gene>
<dbReference type="Proteomes" id="UP000184128">
    <property type="component" value="Unassembled WGS sequence"/>
</dbReference>
<evidence type="ECO:0000259" key="1">
    <source>
        <dbReference type="Pfam" id="PF09359"/>
    </source>
</evidence>
<feature type="domain" description="VTC" evidence="1">
    <location>
        <begin position="3"/>
        <end position="216"/>
    </location>
</feature>